<dbReference type="CDD" id="cd07344">
    <property type="entry name" value="M48_yhfN_like"/>
    <property type="match status" value="1"/>
</dbReference>
<keyword evidence="3" id="KW-1185">Reference proteome</keyword>
<dbReference type="InterPro" id="IPR053136">
    <property type="entry name" value="UTP_pyrophosphatase-like"/>
</dbReference>
<dbReference type="Proteomes" id="UP000663720">
    <property type="component" value="Chromosome"/>
</dbReference>
<organism evidence="2 3">
    <name type="scientific">Desulfonema limicola</name>
    <dbReference type="NCBI Taxonomy" id="45656"/>
    <lineage>
        <taxon>Bacteria</taxon>
        <taxon>Pseudomonadati</taxon>
        <taxon>Thermodesulfobacteriota</taxon>
        <taxon>Desulfobacteria</taxon>
        <taxon>Desulfobacterales</taxon>
        <taxon>Desulfococcaceae</taxon>
        <taxon>Desulfonema</taxon>
    </lineage>
</organism>
<evidence type="ECO:0000313" key="2">
    <source>
        <dbReference type="EMBL" id="QTA77930.1"/>
    </source>
</evidence>
<evidence type="ECO:0000313" key="3">
    <source>
        <dbReference type="Proteomes" id="UP000663720"/>
    </source>
</evidence>
<dbReference type="Pfam" id="PF01863">
    <property type="entry name" value="YgjP-like"/>
    <property type="match status" value="1"/>
</dbReference>
<gene>
    <name evidence="2" type="ORF">dnl_01320</name>
</gene>
<proteinExistence type="predicted"/>
<dbReference type="InterPro" id="IPR002725">
    <property type="entry name" value="YgjP-like_metallopeptidase"/>
</dbReference>
<dbReference type="KEGG" id="dli:dnl_01320"/>
<feature type="domain" description="YgjP-like metallopeptidase" evidence="1">
    <location>
        <begin position="7"/>
        <end position="65"/>
    </location>
</feature>
<dbReference type="AlphaFoldDB" id="A0A975B360"/>
<sequence length="75" mass="9405">MGFLQYEDRRIWINLELAKKPVVCLEYIILHELIHLIERHHNENFLAIMKKYMPQWEFYKQELNRLPVSHYDWGY</sequence>
<dbReference type="Gene3D" id="3.30.2010.10">
    <property type="entry name" value="Metalloproteases ('zincins'), catalytic domain"/>
    <property type="match status" value="1"/>
</dbReference>
<dbReference type="PANTHER" id="PTHR30399">
    <property type="entry name" value="UNCHARACTERIZED PROTEIN YGJP"/>
    <property type="match status" value="1"/>
</dbReference>
<reference evidence="2" key="1">
    <citation type="journal article" date="2021" name="Microb. Physiol.">
        <title>Proteogenomic Insights into the Physiology of Marine, Sulfate-Reducing, Filamentous Desulfonema limicola and Desulfonema magnum.</title>
        <authorList>
            <person name="Schnaars V."/>
            <person name="Wohlbrand L."/>
            <person name="Scheve S."/>
            <person name="Hinrichs C."/>
            <person name="Reinhardt R."/>
            <person name="Rabus R."/>
        </authorList>
    </citation>
    <scope>NUCLEOTIDE SEQUENCE</scope>
    <source>
        <strain evidence="2">5ac10</strain>
    </source>
</reference>
<dbReference type="EMBL" id="CP061799">
    <property type="protein sequence ID" value="QTA77930.1"/>
    <property type="molecule type" value="Genomic_DNA"/>
</dbReference>
<evidence type="ECO:0000259" key="1">
    <source>
        <dbReference type="Pfam" id="PF01863"/>
    </source>
</evidence>
<dbReference type="PANTHER" id="PTHR30399:SF1">
    <property type="entry name" value="UTP PYROPHOSPHATASE"/>
    <property type="match status" value="1"/>
</dbReference>
<name>A0A975B360_9BACT</name>
<protein>
    <submittedName>
        <fullName evidence="2">DUF45</fullName>
    </submittedName>
</protein>
<accession>A0A975B360</accession>